<dbReference type="GO" id="GO:0043022">
    <property type="term" value="F:ribosome binding"/>
    <property type="evidence" value="ECO:0007669"/>
    <property type="project" value="InterPro"/>
</dbReference>
<dbReference type="OrthoDB" id="9975114at2759"/>
<dbReference type="GO" id="GO:0003746">
    <property type="term" value="F:translation elongation factor activity"/>
    <property type="evidence" value="ECO:0007669"/>
    <property type="project" value="InterPro"/>
</dbReference>
<dbReference type="PANTHER" id="PTHR11673">
    <property type="entry name" value="TRANSLATION INITIATION FACTOR 5A FAMILY MEMBER"/>
    <property type="match status" value="1"/>
</dbReference>
<sequence>MTDDLIYSFHTKECSELRKNDFVFVNGRPCQISSIRATSLQEGCQKVLIEGDDIFSGDRRVQEFLSTDIMDIPVVTATKFHLISIRGQTLCLTSSDGSEKNDVPLPKSALGMRILAAEKSREECVIFVQSVMGEEAAVDMEIL</sequence>
<dbReference type="EMBL" id="MSFM01000001">
    <property type="protein sequence ID" value="PKY09270.1"/>
    <property type="molecule type" value="Genomic_DNA"/>
</dbReference>
<dbReference type="AlphaFoldDB" id="A0A2I1DHC4"/>
<dbReference type="GO" id="GO:0003723">
    <property type="term" value="F:RNA binding"/>
    <property type="evidence" value="ECO:0007669"/>
    <property type="project" value="InterPro"/>
</dbReference>
<reference evidence="2" key="1">
    <citation type="submission" date="2016-12" db="EMBL/GenBank/DDBJ databases">
        <title>The genomes of Aspergillus section Nigri reveals drivers in fungal speciation.</title>
        <authorList>
            <consortium name="DOE Joint Genome Institute"/>
            <person name="Vesth T.C."/>
            <person name="Nybo J."/>
            <person name="Theobald S."/>
            <person name="Brandl J."/>
            <person name="Frisvad J.C."/>
            <person name="Nielsen K.F."/>
            <person name="Lyhne E.K."/>
            <person name="Kogle M.E."/>
            <person name="Kuo A."/>
            <person name="Riley R."/>
            <person name="Clum A."/>
            <person name="Nolan M."/>
            <person name="Lipzen A."/>
            <person name="Salamov A."/>
            <person name="Henrissat B."/>
            <person name="Wiebenga A."/>
            <person name="De vries R.P."/>
            <person name="Grigoriev I.V."/>
            <person name="Mortensen U.H."/>
            <person name="Andersen M.R."/>
            <person name="Baker S.E."/>
        </authorList>
    </citation>
    <scope>NUCLEOTIDE SEQUENCE</scope>
    <source>
        <strain evidence="2">IBT 28561</strain>
    </source>
</reference>
<dbReference type="Gene3D" id="2.30.30.30">
    <property type="match status" value="1"/>
</dbReference>
<comment type="caution">
    <text evidence="2">The sequence shown here is derived from an EMBL/GenBank/DDBJ whole genome shotgun (WGS) entry which is preliminary data.</text>
</comment>
<organism evidence="2 3">
    <name type="scientific">Aspergillus campestris (strain IBT 28561)</name>
    <dbReference type="NCBI Taxonomy" id="1392248"/>
    <lineage>
        <taxon>Eukaryota</taxon>
        <taxon>Fungi</taxon>
        <taxon>Dikarya</taxon>
        <taxon>Ascomycota</taxon>
        <taxon>Pezizomycotina</taxon>
        <taxon>Eurotiomycetes</taxon>
        <taxon>Eurotiomycetidae</taxon>
        <taxon>Eurotiales</taxon>
        <taxon>Aspergillaceae</taxon>
        <taxon>Aspergillus</taxon>
        <taxon>Aspergillus subgen. Circumdati</taxon>
    </lineage>
</organism>
<gene>
    <name evidence="2" type="ORF">P168DRAFT_287330</name>
</gene>
<name>A0A2I1DHC4_ASPC2</name>
<dbReference type="GO" id="GO:0045905">
    <property type="term" value="P:positive regulation of translational termination"/>
    <property type="evidence" value="ECO:0007669"/>
    <property type="project" value="InterPro"/>
</dbReference>
<dbReference type="SUPFAM" id="SSF50249">
    <property type="entry name" value="Nucleic acid-binding proteins"/>
    <property type="match status" value="1"/>
</dbReference>
<dbReference type="InterPro" id="IPR014722">
    <property type="entry name" value="Rib_uL2_dom2"/>
</dbReference>
<evidence type="ECO:0000313" key="3">
    <source>
        <dbReference type="Proteomes" id="UP000234254"/>
    </source>
</evidence>
<dbReference type="Pfam" id="PF21485">
    <property type="entry name" value="IF5A-like_N"/>
    <property type="match status" value="1"/>
</dbReference>
<dbReference type="InterPro" id="IPR048670">
    <property type="entry name" value="IF5A-like_N"/>
</dbReference>
<dbReference type="InterPro" id="IPR008991">
    <property type="entry name" value="Translation_prot_SH3-like_sf"/>
</dbReference>
<dbReference type="Pfam" id="PF01287">
    <property type="entry name" value="eIF-5a"/>
    <property type="match status" value="1"/>
</dbReference>
<evidence type="ECO:0000259" key="1">
    <source>
        <dbReference type="SMART" id="SM01376"/>
    </source>
</evidence>
<dbReference type="InterPro" id="IPR020189">
    <property type="entry name" value="IF5A_C"/>
</dbReference>
<proteinExistence type="predicted"/>
<dbReference type="InterPro" id="IPR012340">
    <property type="entry name" value="NA-bd_OB-fold"/>
</dbReference>
<protein>
    <recommendedName>
        <fullName evidence="1">Translation initiation factor 5A C-terminal domain-containing protein</fullName>
    </recommendedName>
</protein>
<evidence type="ECO:0000313" key="2">
    <source>
        <dbReference type="EMBL" id="PKY09270.1"/>
    </source>
</evidence>
<dbReference type="SMART" id="SM01376">
    <property type="entry name" value="eIF-5a"/>
    <property type="match status" value="1"/>
</dbReference>
<dbReference type="SUPFAM" id="SSF50104">
    <property type="entry name" value="Translation proteins SH3-like domain"/>
    <property type="match status" value="1"/>
</dbReference>
<dbReference type="GeneID" id="36544074"/>
<dbReference type="VEuPathDB" id="FungiDB:P168DRAFT_287330"/>
<dbReference type="Gene3D" id="2.40.50.140">
    <property type="entry name" value="Nucleic acid-binding proteins"/>
    <property type="match status" value="1"/>
</dbReference>
<dbReference type="Proteomes" id="UP000234254">
    <property type="component" value="Unassembled WGS sequence"/>
</dbReference>
<accession>A0A2I1DHC4</accession>
<feature type="domain" description="Translation initiation factor 5A C-terminal" evidence="1">
    <location>
        <begin position="74"/>
        <end position="141"/>
    </location>
</feature>
<dbReference type="GO" id="GO:0045901">
    <property type="term" value="P:positive regulation of translational elongation"/>
    <property type="evidence" value="ECO:0007669"/>
    <property type="project" value="InterPro"/>
</dbReference>
<keyword evidence="3" id="KW-1185">Reference proteome</keyword>
<dbReference type="RefSeq" id="XP_024697864.1">
    <property type="nucleotide sequence ID" value="XM_024836550.1"/>
</dbReference>
<dbReference type="InterPro" id="IPR001884">
    <property type="entry name" value="IF5A-like"/>
</dbReference>